<evidence type="ECO:0000313" key="3">
    <source>
        <dbReference type="Proteomes" id="UP001590951"/>
    </source>
</evidence>
<gene>
    <name evidence="2" type="ORF">ABVK25_010420</name>
</gene>
<sequence length="122" mass="13021">MAIAPFPPNDPTDPPQLLPDERLELAYKRWKEDKTVPVYSDLIASASRPPLPRLSSAETPPSYPTTRCFSSAKTSKNSSEVTSQGDYTGPIPGPVGAASPRGELRGASGSTNGKRTTYEKAS</sequence>
<feature type="compositionally biased region" description="Polar residues" evidence="1">
    <location>
        <begin position="64"/>
        <end position="86"/>
    </location>
</feature>
<feature type="region of interest" description="Disordered" evidence="1">
    <location>
        <begin position="45"/>
        <end position="122"/>
    </location>
</feature>
<proteinExistence type="predicted"/>
<dbReference type="Proteomes" id="UP001590951">
    <property type="component" value="Unassembled WGS sequence"/>
</dbReference>
<accession>A0ABR4AW06</accession>
<protein>
    <submittedName>
        <fullName evidence="2">Uncharacterized protein</fullName>
    </submittedName>
</protein>
<name>A0ABR4AW06_9LECA</name>
<organism evidence="2 3">
    <name type="scientific">Lepraria finkii</name>
    <dbReference type="NCBI Taxonomy" id="1340010"/>
    <lineage>
        <taxon>Eukaryota</taxon>
        <taxon>Fungi</taxon>
        <taxon>Dikarya</taxon>
        <taxon>Ascomycota</taxon>
        <taxon>Pezizomycotina</taxon>
        <taxon>Lecanoromycetes</taxon>
        <taxon>OSLEUM clade</taxon>
        <taxon>Lecanoromycetidae</taxon>
        <taxon>Lecanorales</taxon>
        <taxon>Lecanorineae</taxon>
        <taxon>Stereocaulaceae</taxon>
        <taxon>Lepraria</taxon>
    </lineage>
</organism>
<reference evidence="2 3" key="1">
    <citation type="submission" date="2024-09" db="EMBL/GenBank/DDBJ databases">
        <title>Rethinking Asexuality: The Enigmatic Case of Functional Sexual Genes in Lepraria (Stereocaulaceae).</title>
        <authorList>
            <person name="Doellman M."/>
            <person name="Sun Y."/>
            <person name="Barcenas-Pena A."/>
            <person name="Lumbsch H.T."/>
            <person name="Grewe F."/>
        </authorList>
    </citation>
    <scope>NUCLEOTIDE SEQUENCE [LARGE SCALE GENOMIC DNA]</scope>
    <source>
        <strain evidence="2 3">Grewe 0041</strain>
    </source>
</reference>
<evidence type="ECO:0000256" key="1">
    <source>
        <dbReference type="SAM" id="MobiDB-lite"/>
    </source>
</evidence>
<keyword evidence="3" id="KW-1185">Reference proteome</keyword>
<dbReference type="EMBL" id="JBHFEH010000066">
    <property type="protein sequence ID" value="KAL2049323.1"/>
    <property type="molecule type" value="Genomic_DNA"/>
</dbReference>
<evidence type="ECO:0000313" key="2">
    <source>
        <dbReference type="EMBL" id="KAL2049323.1"/>
    </source>
</evidence>
<comment type="caution">
    <text evidence="2">The sequence shown here is derived from an EMBL/GenBank/DDBJ whole genome shotgun (WGS) entry which is preliminary data.</text>
</comment>
<feature type="compositionally biased region" description="Low complexity" evidence="1">
    <location>
        <begin position="45"/>
        <end position="57"/>
    </location>
</feature>